<feature type="transmembrane region" description="Helical" evidence="5">
    <location>
        <begin position="299"/>
        <end position="321"/>
    </location>
</feature>
<dbReference type="EMBL" id="NOZP01000002">
    <property type="protein sequence ID" value="OYD17438.1"/>
    <property type="molecule type" value="Genomic_DNA"/>
</dbReference>
<dbReference type="InterPro" id="IPR033881">
    <property type="entry name" value="vWA_BatA_type"/>
</dbReference>
<dbReference type="Pfam" id="PF00092">
    <property type="entry name" value="VWA"/>
    <property type="match status" value="1"/>
</dbReference>
<dbReference type="Pfam" id="PF07584">
    <property type="entry name" value="BatA"/>
    <property type="match status" value="1"/>
</dbReference>
<evidence type="ECO:0000259" key="6">
    <source>
        <dbReference type="PROSITE" id="PS50234"/>
    </source>
</evidence>
<keyword evidence="2 5" id="KW-0812">Transmembrane</keyword>
<dbReference type="SUPFAM" id="SSF53300">
    <property type="entry name" value="vWA-like"/>
    <property type="match status" value="1"/>
</dbReference>
<proteinExistence type="predicted"/>
<feature type="transmembrane region" description="Helical" evidence="5">
    <location>
        <begin position="6"/>
        <end position="23"/>
    </location>
</feature>
<dbReference type="PROSITE" id="PS50234">
    <property type="entry name" value="VWFA"/>
    <property type="match status" value="1"/>
</dbReference>
<accession>A0A235BYM2</accession>
<feature type="transmembrane region" description="Helical" evidence="5">
    <location>
        <begin position="47"/>
        <end position="68"/>
    </location>
</feature>
<dbReference type="InterPro" id="IPR002035">
    <property type="entry name" value="VWF_A"/>
</dbReference>
<evidence type="ECO:0000256" key="4">
    <source>
        <dbReference type="ARBA" id="ARBA00023136"/>
    </source>
</evidence>
<feature type="domain" description="VWFA" evidence="6">
    <location>
        <begin position="85"/>
        <end position="279"/>
    </location>
</feature>
<reference evidence="7 8" key="1">
    <citation type="submission" date="2017-07" db="EMBL/GenBank/DDBJ databases">
        <title>Recovery of genomes from metagenomes via a dereplication, aggregation, and scoring strategy.</title>
        <authorList>
            <person name="Sieber C.M."/>
            <person name="Probst A.J."/>
            <person name="Sharrar A."/>
            <person name="Thomas B.C."/>
            <person name="Hess M."/>
            <person name="Tringe S.G."/>
            <person name="Banfield J.F."/>
        </authorList>
    </citation>
    <scope>NUCLEOTIDE SEQUENCE [LARGE SCALE GENOMIC DNA]</scope>
    <source>
        <strain evidence="7">JGI_Cruoil_03_51_56</strain>
    </source>
</reference>
<dbReference type="InterPro" id="IPR024163">
    <property type="entry name" value="Aerotolerance_reg_N"/>
</dbReference>
<name>A0A235BYM2_UNCW3</name>
<evidence type="ECO:0000313" key="8">
    <source>
        <dbReference type="Proteomes" id="UP000215559"/>
    </source>
</evidence>
<gene>
    <name evidence="7" type="ORF">CH330_00075</name>
</gene>
<dbReference type="Proteomes" id="UP000215559">
    <property type="component" value="Unassembled WGS sequence"/>
</dbReference>
<dbReference type="CDD" id="cd01467">
    <property type="entry name" value="vWA_BatA_type"/>
    <property type="match status" value="1"/>
</dbReference>
<dbReference type="PANTHER" id="PTHR22550:SF5">
    <property type="entry name" value="LEUCINE ZIPPER PROTEIN 4"/>
    <property type="match status" value="1"/>
</dbReference>
<organism evidence="7 8">
    <name type="scientific">candidate division WOR-3 bacterium JGI_Cruoil_03_51_56</name>
    <dbReference type="NCBI Taxonomy" id="1973747"/>
    <lineage>
        <taxon>Bacteria</taxon>
        <taxon>Bacteria division WOR-3</taxon>
    </lineage>
</organism>
<dbReference type="PANTHER" id="PTHR22550">
    <property type="entry name" value="SPORE GERMINATION PROTEIN"/>
    <property type="match status" value="1"/>
</dbReference>
<dbReference type="SMART" id="SM00327">
    <property type="entry name" value="VWA"/>
    <property type="match status" value="1"/>
</dbReference>
<evidence type="ECO:0000256" key="1">
    <source>
        <dbReference type="ARBA" id="ARBA00022475"/>
    </source>
</evidence>
<dbReference type="AlphaFoldDB" id="A0A235BYM2"/>
<protein>
    <recommendedName>
        <fullName evidence="6">VWFA domain-containing protein</fullName>
    </recommendedName>
</protein>
<evidence type="ECO:0000313" key="7">
    <source>
        <dbReference type="EMBL" id="OYD17438.1"/>
    </source>
</evidence>
<keyword evidence="4 5" id="KW-0472">Membrane</keyword>
<keyword evidence="1" id="KW-1003">Cell membrane</keyword>
<dbReference type="InterPro" id="IPR050768">
    <property type="entry name" value="UPF0353/GerABKA_families"/>
</dbReference>
<dbReference type="InterPro" id="IPR036465">
    <property type="entry name" value="vWFA_dom_sf"/>
</dbReference>
<evidence type="ECO:0000256" key="5">
    <source>
        <dbReference type="SAM" id="Phobius"/>
    </source>
</evidence>
<sequence>MRFANPWFLCLLVLVPLLIFWNLRKRPATIRYSDLSFLRTVRNRGKFLRTIPLVGYALALVFMTLALARPQKGRQFQEVETKGIDIMICLDISGSMQAEDFSPRNRLYVAKERAEEFVGQRKGDRIGLVVFAAASLTQCPLTLDRNILKKLLDRVSFGMLEDGTAIGMGLGSAIAGLVDSKAKDKVIILLTDGVNNTGDIDPVTAAQTAASFGIKVYTIGVGSKGKVPFPVSGSVFGERYVQVNIDLDTETLEQIASLTGGRYFLATDAKGLKSIYDEIDRMEPTTFKVRQYTVYSERAGLLLLFAVLSLVFSGGLSATVLRRMP</sequence>
<comment type="caution">
    <text evidence="7">The sequence shown here is derived from an EMBL/GenBank/DDBJ whole genome shotgun (WGS) entry which is preliminary data.</text>
</comment>
<keyword evidence="3 5" id="KW-1133">Transmembrane helix</keyword>
<evidence type="ECO:0000256" key="2">
    <source>
        <dbReference type="ARBA" id="ARBA00022692"/>
    </source>
</evidence>
<evidence type="ECO:0000256" key="3">
    <source>
        <dbReference type="ARBA" id="ARBA00022989"/>
    </source>
</evidence>
<dbReference type="Gene3D" id="3.40.50.410">
    <property type="entry name" value="von Willebrand factor, type A domain"/>
    <property type="match status" value="1"/>
</dbReference>